<dbReference type="OrthoDB" id="3898179at2759"/>
<feature type="compositionally biased region" description="Basic and acidic residues" evidence="1">
    <location>
        <begin position="113"/>
        <end position="148"/>
    </location>
</feature>
<dbReference type="KEGG" id="ela:UCREL1_1993"/>
<sequence length="195" mass="21664">MRPLNYARPSVSGGVTVGSGATNLLSHRPHRSGSFGLWQPKEEREPETNKDADIPMLLNFSHEKEATKAKREEAEEAVIVETEDEHHHPHHPQPTATNNSSSSGTEPSTVSEVPRKTIAEEERKDSQQRQQHDTHSEEHDTFGEKDVAVPRLWAGTGNGGLWGAPRPPGEAERLRDFSSTKRRWTVTSGRVATPK</sequence>
<feature type="compositionally biased region" description="Low complexity" evidence="1">
    <location>
        <begin position="10"/>
        <end position="20"/>
    </location>
</feature>
<feature type="compositionally biased region" description="Basic and acidic residues" evidence="1">
    <location>
        <begin position="61"/>
        <end position="73"/>
    </location>
</feature>
<evidence type="ECO:0000313" key="2">
    <source>
        <dbReference type="EMBL" id="EMR70963.1"/>
    </source>
</evidence>
<proteinExistence type="predicted"/>
<dbReference type="AlphaFoldDB" id="M7T283"/>
<name>M7T283_EUTLA</name>
<organism evidence="2 3">
    <name type="scientific">Eutypa lata (strain UCR-EL1)</name>
    <name type="common">Grapevine dieback disease fungus</name>
    <name type="synonym">Eutypa armeniacae</name>
    <dbReference type="NCBI Taxonomy" id="1287681"/>
    <lineage>
        <taxon>Eukaryota</taxon>
        <taxon>Fungi</taxon>
        <taxon>Dikarya</taxon>
        <taxon>Ascomycota</taxon>
        <taxon>Pezizomycotina</taxon>
        <taxon>Sordariomycetes</taxon>
        <taxon>Xylariomycetidae</taxon>
        <taxon>Xylariales</taxon>
        <taxon>Diatrypaceae</taxon>
        <taxon>Eutypa</taxon>
    </lineage>
</organism>
<feature type="compositionally biased region" description="Basic and acidic residues" evidence="1">
    <location>
        <begin position="169"/>
        <end position="179"/>
    </location>
</feature>
<reference evidence="3" key="1">
    <citation type="journal article" date="2013" name="Genome Announc.">
        <title>Draft genome sequence of the grapevine dieback fungus Eutypa lata UCR-EL1.</title>
        <authorList>
            <person name="Blanco-Ulate B."/>
            <person name="Rolshausen P.E."/>
            <person name="Cantu D."/>
        </authorList>
    </citation>
    <scope>NUCLEOTIDE SEQUENCE [LARGE SCALE GENOMIC DNA]</scope>
    <source>
        <strain evidence="3">UCR-EL1</strain>
    </source>
</reference>
<feature type="compositionally biased region" description="Acidic residues" evidence="1">
    <location>
        <begin position="74"/>
        <end position="83"/>
    </location>
</feature>
<dbReference type="Proteomes" id="UP000012174">
    <property type="component" value="Unassembled WGS sequence"/>
</dbReference>
<feature type="region of interest" description="Disordered" evidence="1">
    <location>
        <begin position="1"/>
        <end position="179"/>
    </location>
</feature>
<dbReference type="EMBL" id="KB705736">
    <property type="protein sequence ID" value="EMR70963.1"/>
    <property type="molecule type" value="Genomic_DNA"/>
</dbReference>
<evidence type="ECO:0000256" key="1">
    <source>
        <dbReference type="SAM" id="MobiDB-lite"/>
    </source>
</evidence>
<feature type="compositionally biased region" description="Low complexity" evidence="1">
    <location>
        <begin position="100"/>
        <end position="112"/>
    </location>
</feature>
<gene>
    <name evidence="2" type="ORF">UCREL1_1993</name>
</gene>
<feature type="compositionally biased region" description="Basic and acidic residues" evidence="1">
    <location>
        <begin position="40"/>
        <end position="53"/>
    </location>
</feature>
<accession>M7T283</accession>
<protein>
    <submittedName>
        <fullName evidence="2">Putative phosphoglycerate mutase family protein</fullName>
    </submittedName>
</protein>
<keyword evidence="3" id="KW-1185">Reference proteome</keyword>
<evidence type="ECO:0000313" key="3">
    <source>
        <dbReference type="Proteomes" id="UP000012174"/>
    </source>
</evidence>
<dbReference type="HOGENOM" id="CLU_1396319_0_0_1"/>